<dbReference type="AlphaFoldDB" id="A0A5E4A9U8"/>
<evidence type="ECO:0000313" key="1">
    <source>
        <dbReference type="EMBL" id="VTJ53780.1"/>
    </source>
</evidence>
<proteinExistence type="predicted"/>
<dbReference type="Proteomes" id="UP000335636">
    <property type="component" value="Unassembled WGS sequence"/>
</dbReference>
<evidence type="ECO:0000313" key="2">
    <source>
        <dbReference type="Proteomes" id="UP000335636"/>
    </source>
</evidence>
<name>A0A5E4A9U8_MARMO</name>
<protein>
    <submittedName>
        <fullName evidence="1">Uncharacterized protein</fullName>
    </submittedName>
</protein>
<sequence>MTQWPSRELTASDAASCKGIDPAARRTRALRTEHGVSQHHRTLRDQRREVLLRASSSSMRLKDKQFSTVPGGGSLVATEGSHWWERDRGAAWAMAEFWIWILAVATRCATWRNDPSRGLKVAHFPT</sequence>
<comment type="caution">
    <text evidence="1">The sequence shown here is derived from an EMBL/GenBank/DDBJ whole genome shotgun (WGS) entry which is preliminary data.</text>
</comment>
<keyword evidence="2" id="KW-1185">Reference proteome</keyword>
<reference evidence="1" key="1">
    <citation type="submission" date="2019-04" db="EMBL/GenBank/DDBJ databases">
        <authorList>
            <person name="Alioto T."/>
            <person name="Alioto T."/>
        </authorList>
    </citation>
    <scope>NUCLEOTIDE SEQUENCE [LARGE SCALE GENOMIC DNA]</scope>
</reference>
<gene>
    <name evidence="1" type="ORF">MONAX_5E024539</name>
</gene>
<accession>A0A5E4A9U8</accession>
<dbReference type="EMBL" id="CABDUW010000033">
    <property type="protein sequence ID" value="VTJ53780.1"/>
    <property type="molecule type" value="Genomic_DNA"/>
</dbReference>
<organism evidence="1 2">
    <name type="scientific">Marmota monax</name>
    <name type="common">Woodchuck</name>
    <dbReference type="NCBI Taxonomy" id="9995"/>
    <lineage>
        <taxon>Eukaryota</taxon>
        <taxon>Metazoa</taxon>
        <taxon>Chordata</taxon>
        <taxon>Craniata</taxon>
        <taxon>Vertebrata</taxon>
        <taxon>Euteleostomi</taxon>
        <taxon>Mammalia</taxon>
        <taxon>Eutheria</taxon>
        <taxon>Euarchontoglires</taxon>
        <taxon>Glires</taxon>
        <taxon>Rodentia</taxon>
        <taxon>Sciuromorpha</taxon>
        <taxon>Sciuridae</taxon>
        <taxon>Xerinae</taxon>
        <taxon>Marmotini</taxon>
        <taxon>Marmota</taxon>
    </lineage>
</organism>